<dbReference type="RefSeq" id="WP_118765153.1">
    <property type="nucleotide sequence ID" value="NZ_CABJCF010000003.1"/>
</dbReference>
<dbReference type="GO" id="GO:0000156">
    <property type="term" value="F:phosphorelay response regulator activity"/>
    <property type="evidence" value="ECO:0007669"/>
    <property type="project" value="InterPro"/>
</dbReference>
<dbReference type="InterPro" id="IPR007492">
    <property type="entry name" value="LytTR_DNA-bd_dom"/>
</dbReference>
<sequence length="144" mass="16775">MKVEIKKVNSYDEEHAELSVVEVTDTIQSAIDTLENNCHVIAARYNDQTVMCQIDKIYYIESIDKRTYIYTKDNTLEVSYRLYELEAELTRNFFRAAKAMIINIRKIKSVKSEINGRMTAELLNGEKVIIARSYVKELKERLGI</sequence>
<dbReference type="EMBL" id="QRWX01000003">
    <property type="protein sequence ID" value="RGT55142.1"/>
    <property type="molecule type" value="Genomic_DNA"/>
</dbReference>
<comment type="caution">
    <text evidence="2">The sequence shown here is derived from an EMBL/GenBank/DDBJ whole genome shotgun (WGS) entry which is preliminary data.</text>
</comment>
<dbReference type="Pfam" id="PF04397">
    <property type="entry name" value="LytTR"/>
    <property type="match status" value="1"/>
</dbReference>
<evidence type="ECO:0000313" key="3">
    <source>
        <dbReference type="Proteomes" id="UP000284731"/>
    </source>
</evidence>
<dbReference type="PROSITE" id="PS50930">
    <property type="entry name" value="HTH_LYTTR"/>
    <property type="match status" value="1"/>
</dbReference>
<organism evidence="2 3">
    <name type="scientific">Solobacterium moorei</name>
    <dbReference type="NCBI Taxonomy" id="102148"/>
    <lineage>
        <taxon>Bacteria</taxon>
        <taxon>Bacillati</taxon>
        <taxon>Bacillota</taxon>
        <taxon>Erysipelotrichia</taxon>
        <taxon>Erysipelotrichales</taxon>
        <taxon>Erysipelotrichaceae</taxon>
        <taxon>Solobacterium</taxon>
    </lineage>
</organism>
<dbReference type="Gene3D" id="2.40.50.1020">
    <property type="entry name" value="LytTr DNA-binding domain"/>
    <property type="match status" value="1"/>
</dbReference>
<dbReference type="InterPro" id="IPR046947">
    <property type="entry name" value="LytR-like"/>
</dbReference>
<reference evidence="2 3" key="1">
    <citation type="submission" date="2018-08" db="EMBL/GenBank/DDBJ databases">
        <title>A genome reference for cultivated species of the human gut microbiota.</title>
        <authorList>
            <person name="Zou Y."/>
            <person name="Xue W."/>
            <person name="Luo G."/>
        </authorList>
    </citation>
    <scope>NUCLEOTIDE SEQUENCE [LARGE SCALE GENOMIC DNA]</scope>
    <source>
        <strain evidence="2 3">AF18-46</strain>
    </source>
</reference>
<dbReference type="GO" id="GO:0003677">
    <property type="term" value="F:DNA binding"/>
    <property type="evidence" value="ECO:0007669"/>
    <property type="project" value="InterPro"/>
</dbReference>
<feature type="domain" description="HTH LytTR-type" evidence="1">
    <location>
        <begin position="41"/>
        <end position="144"/>
    </location>
</feature>
<name>A0A412PD64_9FIRM</name>
<dbReference type="SMART" id="SM00850">
    <property type="entry name" value="LytTR"/>
    <property type="match status" value="1"/>
</dbReference>
<gene>
    <name evidence="2" type="ORF">DWX20_08325</name>
</gene>
<evidence type="ECO:0000313" key="2">
    <source>
        <dbReference type="EMBL" id="RGT55142.1"/>
    </source>
</evidence>
<dbReference type="Proteomes" id="UP000284731">
    <property type="component" value="Unassembled WGS sequence"/>
</dbReference>
<accession>A0A412PD64</accession>
<evidence type="ECO:0000259" key="1">
    <source>
        <dbReference type="PROSITE" id="PS50930"/>
    </source>
</evidence>
<protein>
    <submittedName>
        <fullName evidence="2">LytTR family transcriptional regulator</fullName>
    </submittedName>
</protein>
<dbReference type="PANTHER" id="PTHR37299">
    <property type="entry name" value="TRANSCRIPTIONAL REGULATOR-RELATED"/>
    <property type="match status" value="1"/>
</dbReference>
<proteinExistence type="predicted"/>
<dbReference type="AlphaFoldDB" id="A0A412PD64"/>
<dbReference type="PANTHER" id="PTHR37299:SF4">
    <property type="entry name" value="TRANSCRIPTIONAL REGULATOR"/>
    <property type="match status" value="1"/>
</dbReference>